<name>A0A699J5Q5_TANCI</name>
<proteinExistence type="predicted"/>
<organism evidence="1">
    <name type="scientific">Tanacetum cinerariifolium</name>
    <name type="common">Dalmatian daisy</name>
    <name type="synonym">Chrysanthemum cinerariifolium</name>
    <dbReference type="NCBI Taxonomy" id="118510"/>
    <lineage>
        <taxon>Eukaryota</taxon>
        <taxon>Viridiplantae</taxon>
        <taxon>Streptophyta</taxon>
        <taxon>Embryophyta</taxon>
        <taxon>Tracheophyta</taxon>
        <taxon>Spermatophyta</taxon>
        <taxon>Magnoliopsida</taxon>
        <taxon>eudicotyledons</taxon>
        <taxon>Gunneridae</taxon>
        <taxon>Pentapetalae</taxon>
        <taxon>asterids</taxon>
        <taxon>campanulids</taxon>
        <taxon>Asterales</taxon>
        <taxon>Asteraceae</taxon>
        <taxon>Asteroideae</taxon>
        <taxon>Anthemideae</taxon>
        <taxon>Anthemidinae</taxon>
        <taxon>Tanacetum</taxon>
    </lineage>
</organism>
<evidence type="ECO:0000313" key="1">
    <source>
        <dbReference type="EMBL" id="GFA11732.1"/>
    </source>
</evidence>
<protein>
    <submittedName>
        <fullName evidence="1">Uncharacterized protein</fullName>
    </submittedName>
</protein>
<sequence>MFLGGSKSLLVKLMMLRLYRRELEFHRHLVKRTYRPTIAMTDTHTTVTPSLGPKMIFVLYRC</sequence>
<gene>
    <name evidence="1" type="ORF">Tci_583704</name>
</gene>
<accession>A0A699J5Q5</accession>
<dbReference type="AlphaFoldDB" id="A0A699J5Q5"/>
<comment type="caution">
    <text evidence="1">The sequence shown here is derived from an EMBL/GenBank/DDBJ whole genome shotgun (WGS) entry which is preliminary data.</text>
</comment>
<reference evidence="1" key="1">
    <citation type="journal article" date="2019" name="Sci. Rep.">
        <title>Draft genome of Tanacetum cinerariifolium, the natural source of mosquito coil.</title>
        <authorList>
            <person name="Yamashiro T."/>
            <person name="Shiraishi A."/>
            <person name="Satake H."/>
            <person name="Nakayama K."/>
        </authorList>
    </citation>
    <scope>NUCLEOTIDE SEQUENCE</scope>
</reference>
<dbReference type="EMBL" id="BKCJ010371509">
    <property type="protein sequence ID" value="GFA11732.1"/>
    <property type="molecule type" value="Genomic_DNA"/>
</dbReference>
<feature type="non-terminal residue" evidence="1">
    <location>
        <position position="62"/>
    </location>
</feature>